<dbReference type="RefSeq" id="YP_009595213.1">
    <property type="nucleotide sequence ID" value="NC_041879.1"/>
</dbReference>
<dbReference type="GeneID" id="40070771"/>
<evidence type="ECO:0000313" key="2">
    <source>
        <dbReference type="Proteomes" id="UP000224134"/>
    </source>
</evidence>
<dbReference type="Proteomes" id="UP000224134">
    <property type="component" value="Segment"/>
</dbReference>
<dbReference type="GO" id="GO:0016853">
    <property type="term" value="F:isomerase activity"/>
    <property type="evidence" value="ECO:0007669"/>
    <property type="project" value="UniProtKB-KW"/>
</dbReference>
<sequence>MPELYVVADVDADGNVTGFPKGGGSSTKPSVKAHDNYTSAKRSARYFTGSVVVRTTGFEIVKEDE</sequence>
<accession>A0A142F1S0</accession>
<evidence type="ECO:0000313" key="1">
    <source>
        <dbReference type="EMBL" id="AMQ66727.1"/>
    </source>
</evidence>
<organism evidence="1 2">
    <name type="scientific">Bacillus phage Mgbh1</name>
    <dbReference type="NCBI Taxonomy" id="1796993"/>
    <lineage>
        <taxon>Viruses</taxon>
        <taxon>Duplodnaviria</taxon>
        <taxon>Heunggongvirae</taxon>
        <taxon>Uroviricota</taxon>
        <taxon>Caudoviricetes</taxon>
        <taxon>Magadivirus</taxon>
        <taxon>Magadivirus Mgbh1</taxon>
    </lineage>
</organism>
<keyword evidence="1" id="KW-0413">Isomerase</keyword>
<dbReference type="EMBL" id="KU665491">
    <property type="protein sequence ID" value="AMQ66727.1"/>
    <property type="molecule type" value="Genomic_DNA"/>
</dbReference>
<reference evidence="1 2" key="1">
    <citation type="submission" date="2016-02" db="EMBL/GenBank/DDBJ databases">
        <title>Isolation and characterization of bacteriophages from East Africa Rift Valley soda lakes.</title>
        <authorList>
            <person name="van Zyl L.J."/>
            <person name="Nemavhulani S."/>
            <person name="Cowan D.A."/>
            <person name="Trindade M.I."/>
        </authorList>
    </citation>
    <scope>NUCLEOTIDE SEQUENCE [LARGE SCALE GENOMIC DNA]</scope>
</reference>
<dbReference type="KEGG" id="vg:40070771"/>
<protein>
    <submittedName>
        <fullName evidence="1">Type IIA topoisomerase</fullName>
    </submittedName>
</protein>
<proteinExistence type="predicted"/>
<name>A0A142F1S0_9CAUD</name>
<keyword evidence="2" id="KW-1185">Reference proteome</keyword>